<dbReference type="Proteomes" id="UP001162972">
    <property type="component" value="Chromosome 12"/>
</dbReference>
<feature type="region of interest" description="Disordered" evidence="1">
    <location>
        <begin position="48"/>
        <end position="88"/>
    </location>
</feature>
<comment type="caution">
    <text evidence="2">The sequence shown here is derived from an EMBL/GenBank/DDBJ whole genome shotgun (WGS) entry which is preliminary data.</text>
</comment>
<gene>
    <name evidence="2" type="ORF">OIU84_002070</name>
</gene>
<reference evidence="2 3" key="1">
    <citation type="journal article" date="2023" name="Int. J. Mol. Sci.">
        <title>De Novo Assembly and Annotation of 11 Diverse Shrub Willow (Salix) Genomes Reveals Novel Gene Organization in Sex-Linked Regions.</title>
        <authorList>
            <person name="Hyden B."/>
            <person name="Feng K."/>
            <person name="Yates T.B."/>
            <person name="Jawdy S."/>
            <person name="Cereghino C."/>
            <person name="Smart L.B."/>
            <person name="Muchero W."/>
        </authorList>
    </citation>
    <scope>NUCLEOTIDE SEQUENCE [LARGE SCALE GENOMIC DNA]</scope>
    <source>
        <tissue evidence="2">Shoot tip</tissue>
    </source>
</reference>
<dbReference type="EMBL" id="JAPFFJ010000010">
    <property type="protein sequence ID" value="KAJ6418818.1"/>
    <property type="molecule type" value="Genomic_DNA"/>
</dbReference>
<feature type="compositionally biased region" description="Polar residues" evidence="1">
    <location>
        <begin position="64"/>
        <end position="76"/>
    </location>
</feature>
<evidence type="ECO:0000313" key="3">
    <source>
        <dbReference type="Proteomes" id="UP001162972"/>
    </source>
</evidence>
<protein>
    <submittedName>
        <fullName evidence="2">Uncharacterized protein</fullName>
    </submittedName>
</protein>
<evidence type="ECO:0000256" key="1">
    <source>
        <dbReference type="SAM" id="MobiDB-lite"/>
    </source>
</evidence>
<organism evidence="2 3">
    <name type="scientific">Salix udensis</name>
    <dbReference type="NCBI Taxonomy" id="889485"/>
    <lineage>
        <taxon>Eukaryota</taxon>
        <taxon>Viridiplantae</taxon>
        <taxon>Streptophyta</taxon>
        <taxon>Embryophyta</taxon>
        <taxon>Tracheophyta</taxon>
        <taxon>Spermatophyta</taxon>
        <taxon>Magnoliopsida</taxon>
        <taxon>eudicotyledons</taxon>
        <taxon>Gunneridae</taxon>
        <taxon>Pentapetalae</taxon>
        <taxon>rosids</taxon>
        <taxon>fabids</taxon>
        <taxon>Malpighiales</taxon>
        <taxon>Salicaceae</taxon>
        <taxon>Saliceae</taxon>
        <taxon>Salix</taxon>
    </lineage>
</organism>
<dbReference type="AlphaFoldDB" id="A0AAD6K8W2"/>
<accession>A0AAD6K8W2</accession>
<dbReference type="PANTHER" id="PTHR47937">
    <property type="entry name" value="PLASTID TRANSCRIPTIONALLY ACTIVE CHROMOSOME 2-LIKE PROTEIN"/>
    <property type="match status" value="1"/>
</dbReference>
<keyword evidence="3" id="KW-1185">Reference proteome</keyword>
<evidence type="ECO:0000313" key="2">
    <source>
        <dbReference type="EMBL" id="KAJ6418818.1"/>
    </source>
</evidence>
<proteinExistence type="predicted"/>
<dbReference type="PANTHER" id="PTHR47937:SF5">
    <property type="entry name" value="PENTATRICOPEPTIDE REPEAT-CONTAINING PROTEIN"/>
    <property type="match status" value="1"/>
</dbReference>
<sequence length="100" mass="11396">MSLSKPTTFLAHLKTLTTKTSLHHRHAPPCPIVSFRFLSFSSPEEAAAERRRRKRRLRIEPPLSSLNRTQQQTQQIPKPYPKTLMPPSSLNPFPLLLATA</sequence>
<name>A0AAD6K8W2_9ROSI</name>
<dbReference type="InterPro" id="IPR052308">
    <property type="entry name" value="PPR_domain-containing"/>
</dbReference>